<proteinExistence type="predicted"/>
<name>A0AAN8WYH8_HALRR</name>
<sequence length="200" mass="22739">MLKVVILLGMAVALCCAQKENQNKMVTETPALLSPHTSIKVPSILRELPKPFIPGEFPYHYYPYKYHPHYPYHYQHYRNHPNREDGSGVALHPGGATSFVYPQTHGVGKRSADPEADPGHTYSYISNSYHPYHRLGFYRYPYSPLGYRFLRKTAEGDLEASGSRVSKSLSRQPGHGVVYASSPEFYNHPLGSFHGYSYSW</sequence>
<accession>A0AAN8WYH8</accession>
<evidence type="ECO:0000313" key="2">
    <source>
        <dbReference type="EMBL" id="KAK7070878.1"/>
    </source>
</evidence>
<dbReference type="AlphaFoldDB" id="A0AAN8WYH8"/>
<dbReference type="EMBL" id="JAXCGZ010015203">
    <property type="protein sequence ID" value="KAK7070878.1"/>
    <property type="molecule type" value="Genomic_DNA"/>
</dbReference>
<dbReference type="Proteomes" id="UP001381693">
    <property type="component" value="Unassembled WGS sequence"/>
</dbReference>
<feature type="signal peptide" evidence="1">
    <location>
        <begin position="1"/>
        <end position="17"/>
    </location>
</feature>
<evidence type="ECO:0000256" key="1">
    <source>
        <dbReference type="SAM" id="SignalP"/>
    </source>
</evidence>
<organism evidence="2 3">
    <name type="scientific">Halocaridina rubra</name>
    <name type="common">Hawaiian red shrimp</name>
    <dbReference type="NCBI Taxonomy" id="373956"/>
    <lineage>
        <taxon>Eukaryota</taxon>
        <taxon>Metazoa</taxon>
        <taxon>Ecdysozoa</taxon>
        <taxon>Arthropoda</taxon>
        <taxon>Crustacea</taxon>
        <taxon>Multicrustacea</taxon>
        <taxon>Malacostraca</taxon>
        <taxon>Eumalacostraca</taxon>
        <taxon>Eucarida</taxon>
        <taxon>Decapoda</taxon>
        <taxon>Pleocyemata</taxon>
        <taxon>Caridea</taxon>
        <taxon>Atyoidea</taxon>
        <taxon>Atyidae</taxon>
        <taxon>Halocaridina</taxon>
    </lineage>
</organism>
<comment type="caution">
    <text evidence="2">The sequence shown here is derived from an EMBL/GenBank/DDBJ whole genome shotgun (WGS) entry which is preliminary data.</text>
</comment>
<feature type="chain" id="PRO_5042832990" evidence="1">
    <location>
        <begin position="18"/>
        <end position="200"/>
    </location>
</feature>
<gene>
    <name evidence="2" type="ORF">SK128_003085</name>
</gene>
<reference evidence="2 3" key="1">
    <citation type="submission" date="2023-11" db="EMBL/GenBank/DDBJ databases">
        <title>Halocaridina rubra genome assembly.</title>
        <authorList>
            <person name="Smith C."/>
        </authorList>
    </citation>
    <scope>NUCLEOTIDE SEQUENCE [LARGE SCALE GENOMIC DNA]</scope>
    <source>
        <strain evidence="2">EP-1</strain>
        <tissue evidence="2">Whole</tissue>
    </source>
</reference>
<protein>
    <submittedName>
        <fullName evidence="2">Uncharacterized protein</fullName>
    </submittedName>
</protein>
<keyword evidence="3" id="KW-1185">Reference proteome</keyword>
<keyword evidence="1" id="KW-0732">Signal</keyword>
<evidence type="ECO:0000313" key="3">
    <source>
        <dbReference type="Proteomes" id="UP001381693"/>
    </source>
</evidence>